<dbReference type="EMBL" id="JAVRBG010000002">
    <property type="protein sequence ID" value="MDT0293598.1"/>
    <property type="molecule type" value="Genomic_DNA"/>
</dbReference>
<evidence type="ECO:0000313" key="2">
    <source>
        <dbReference type="EMBL" id="MDT0293598.1"/>
    </source>
</evidence>
<proteinExistence type="predicted"/>
<keyword evidence="3" id="KW-1185">Reference proteome</keyword>
<dbReference type="InterPro" id="IPR008620">
    <property type="entry name" value="FixH"/>
</dbReference>
<dbReference type="Proteomes" id="UP001182991">
    <property type="component" value="Unassembled WGS sequence"/>
</dbReference>
<reference evidence="3" key="1">
    <citation type="submission" date="2023-07" db="EMBL/GenBank/DDBJ databases">
        <title>Isolating and identifying novel microbial strains from the Mariana Trench.</title>
        <authorList>
            <person name="Fu H."/>
        </authorList>
    </citation>
    <scope>NUCLEOTIDE SEQUENCE [LARGE SCALE GENOMIC DNA]</scope>
    <source>
        <strain evidence="3">T-y2</strain>
    </source>
</reference>
<organism evidence="2 3">
    <name type="scientific">Mesonia ostreae</name>
    <dbReference type="NCBI Taxonomy" id="861110"/>
    <lineage>
        <taxon>Bacteria</taxon>
        <taxon>Pseudomonadati</taxon>
        <taxon>Bacteroidota</taxon>
        <taxon>Flavobacteriia</taxon>
        <taxon>Flavobacteriales</taxon>
        <taxon>Flavobacteriaceae</taxon>
        <taxon>Mesonia</taxon>
    </lineage>
</organism>
<evidence type="ECO:0000256" key="1">
    <source>
        <dbReference type="SAM" id="Phobius"/>
    </source>
</evidence>
<comment type="caution">
    <text evidence="2">The sequence shown here is derived from an EMBL/GenBank/DDBJ whole genome shotgun (WGS) entry which is preliminary data.</text>
</comment>
<protein>
    <submittedName>
        <fullName evidence="2">FixH family protein</fullName>
    </submittedName>
</protein>
<evidence type="ECO:0000313" key="3">
    <source>
        <dbReference type="Proteomes" id="UP001182991"/>
    </source>
</evidence>
<name>A0ABU2KFV3_9FLAO</name>
<gene>
    <name evidence="2" type="ORF">RLT85_03025</name>
</gene>
<accession>A0ABU2KFV3</accession>
<dbReference type="Pfam" id="PF05751">
    <property type="entry name" value="FixH"/>
    <property type="match status" value="1"/>
</dbReference>
<dbReference type="RefSeq" id="WP_311400572.1">
    <property type="nucleotide sequence ID" value="NZ_JAVRBG010000002.1"/>
</dbReference>
<keyword evidence="1" id="KW-0472">Membrane</keyword>
<sequence>MKWNWGTGLVIGMLAFISFILYFVITMSVNKKYSYDLVTEEYYAKAMTYQNEIDEETNTYNLEEKITGKKTKEGWLISFPEELDPEKIKGKVFLYRPSNQQLDFDSPIVLSGLNLLIPDKSLVDGRWNITLAWTYENKDFLYKKEIVY</sequence>
<keyword evidence="1" id="KW-0812">Transmembrane</keyword>
<feature type="transmembrane region" description="Helical" evidence="1">
    <location>
        <begin position="6"/>
        <end position="25"/>
    </location>
</feature>
<keyword evidence="1" id="KW-1133">Transmembrane helix</keyword>